<reference evidence="1" key="1">
    <citation type="submission" date="2022-08" db="EMBL/GenBank/DDBJ databases">
        <title>Genomic Encyclopedia of Type Strains, Phase V (KMG-V): Genome sequencing to study the core and pangenomes of soil and plant-associated prokaryotes.</title>
        <authorList>
            <person name="Whitman W."/>
        </authorList>
    </citation>
    <scope>NUCLEOTIDE SEQUENCE</scope>
    <source>
        <strain evidence="1">0</strain>
    </source>
</reference>
<evidence type="ECO:0008006" key="3">
    <source>
        <dbReference type="Google" id="ProtNLM"/>
    </source>
</evidence>
<dbReference type="Proteomes" id="UP001155027">
    <property type="component" value="Unassembled WGS sequence"/>
</dbReference>
<evidence type="ECO:0000313" key="2">
    <source>
        <dbReference type="Proteomes" id="UP001155027"/>
    </source>
</evidence>
<proteinExistence type="predicted"/>
<evidence type="ECO:0000313" key="1">
    <source>
        <dbReference type="EMBL" id="MCS3676114.1"/>
    </source>
</evidence>
<protein>
    <recommendedName>
        <fullName evidence="3">DUF4249 domain-containing protein</fullName>
    </recommendedName>
</protein>
<comment type="caution">
    <text evidence="1">The sequence shown here is derived from an EMBL/GenBank/DDBJ whole genome shotgun (WGS) entry which is preliminary data.</text>
</comment>
<accession>A0A9X2PT95</accession>
<dbReference type="EMBL" id="JANUAU010000001">
    <property type="protein sequence ID" value="MCS3676114.1"/>
    <property type="molecule type" value="Genomic_DNA"/>
</dbReference>
<gene>
    <name evidence="1" type="ORF">GGP71_000010</name>
</gene>
<dbReference type="InterPro" id="IPR025345">
    <property type="entry name" value="DUF4249"/>
</dbReference>
<dbReference type="AlphaFoldDB" id="A0A9X2PT95"/>
<organism evidence="1 2">
    <name type="scientific">Salinibacter ruber</name>
    <dbReference type="NCBI Taxonomy" id="146919"/>
    <lineage>
        <taxon>Bacteria</taxon>
        <taxon>Pseudomonadati</taxon>
        <taxon>Rhodothermota</taxon>
        <taxon>Rhodothermia</taxon>
        <taxon>Rhodothermales</taxon>
        <taxon>Salinibacteraceae</taxon>
        <taxon>Salinibacter</taxon>
    </lineage>
</organism>
<dbReference type="Pfam" id="PF14054">
    <property type="entry name" value="DUF4249"/>
    <property type="match status" value="1"/>
</dbReference>
<name>A0A9X2PT95_9BACT</name>
<sequence length="315" mass="34368">MHRETKRHTLRALGGVLLMAGLILVLGRCDLANPTEPQSLVVEAFFTTDRPLPSITLRRTRPLDAPGSRDDNAAAGAAIEVVLDGESVSYEEQDARPGLYVPEATLGTVPADVPWALTVEWRDEIARAQGRTPPPIDLGEVCVEVPDAPVQAVRVDSLRRDSLDIPAEQGYLYPINVSVRWPAGTLPPGADTTHWVRPQLRPDTAEFSSRVVNFFLEPVDVRREDQFRTRNGQRAWRGVYAVPVAGRTSALPGHDLTVTIARGDTAFAAFARSRDDPERREPVSNVEGGLGIATAVAIDSLRRTVEGTGKQCYVP</sequence>
<dbReference type="RefSeq" id="WP_259079016.1">
    <property type="nucleotide sequence ID" value="NZ_JANUAU010000001.1"/>
</dbReference>